<dbReference type="EC" id="2.1.2.2" evidence="6"/>
<keyword evidence="3 6" id="KW-0658">Purine biosynthesis</keyword>
<organism evidence="8 9">
    <name type="scientific">Anaeroselena agilis</name>
    <dbReference type="NCBI Taxonomy" id="3063788"/>
    <lineage>
        <taxon>Bacteria</taxon>
        <taxon>Bacillati</taxon>
        <taxon>Bacillota</taxon>
        <taxon>Negativicutes</taxon>
        <taxon>Acetonemataceae</taxon>
        <taxon>Anaeroselena</taxon>
    </lineage>
</organism>
<proteinExistence type="inferred from homology"/>
<evidence type="ECO:0000256" key="2">
    <source>
        <dbReference type="ARBA" id="ARBA00022679"/>
    </source>
</evidence>
<comment type="function">
    <text evidence="6">Catalyzes the transfer of a formyl group from 10-formyltetrahydrofolate to 5-phospho-ribosyl-glycinamide (GAR), producing 5-phospho-ribosyl-N-formylglycinamide (FGAR) and tetrahydrofolate.</text>
</comment>
<protein>
    <recommendedName>
        <fullName evidence="6">Phosphoribosylglycinamide formyltransferase</fullName>
        <ecNumber evidence="6">2.1.2.2</ecNumber>
    </recommendedName>
    <alternativeName>
        <fullName evidence="6">5'-phosphoribosylglycinamide transformylase</fullName>
    </alternativeName>
    <alternativeName>
        <fullName evidence="6">GAR transformylase</fullName>
        <shortName evidence="6">GART</shortName>
    </alternativeName>
</protein>
<dbReference type="PANTHER" id="PTHR43369">
    <property type="entry name" value="PHOSPHORIBOSYLGLYCINAMIDE FORMYLTRANSFERASE"/>
    <property type="match status" value="1"/>
</dbReference>
<dbReference type="Gene3D" id="3.40.50.170">
    <property type="entry name" value="Formyl transferase, N-terminal domain"/>
    <property type="match status" value="1"/>
</dbReference>
<feature type="site" description="Raises pKa of active site His" evidence="6">
    <location>
        <position position="147"/>
    </location>
</feature>
<evidence type="ECO:0000256" key="1">
    <source>
        <dbReference type="ARBA" id="ARBA00005054"/>
    </source>
</evidence>
<evidence type="ECO:0000256" key="6">
    <source>
        <dbReference type="HAMAP-Rule" id="MF_01930"/>
    </source>
</evidence>
<keyword evidence="9" id="KW-1185">Reference proteome</keyword>
<feature type="domain" description="Formyl transferase N-terminal" evidence="7">
    <location>
        <begin position="8"/>
        <end position="184"/>
    </location>
</feature>
<dbReference type="Pfam" id="PF00551">
    <property type="entry name" value="Formyl_trans_N"/>
    <property type="match status" value="1"/>
</dbReference>
<dbReference type="RefSeq" id="WP_413778742.1">
    <property type="nucleotide sequence ID" value="NZ_JAUOZS010000001.1"/>
</dbReference>
<dbReference type="SUPFAM" id="SSF53328">
    <property type="entry name" value="Formyltransferase"/>
    <property type="match status" value="1"/>
</dbReference>
<sequence>MNRAVLGVLVSGRGSNLQAILDAIQAERLRAKIGVVISDTPGALALKRVAGFDIATTVIERKKFADRRSFEQAIAAELQLHHVELVVLAGFMRILSSEFIGHFPGRIMNIHPALLPAFPGLDAQAQAVRYGVKVSGCTVHFVDEGVDTGPIILQEAVPVLDGDDEHSLAERILHVEHKLYPRAIGLFCEGRLRTEGRRVIITEKR</sequence>
<keyword evidence="2 6" id="KW-0808">Transferase</keyword>
<feature type="binding site" evidence="6">
    <location>
        <begin position="92"/>
        <end position="95"/>
    </location>
    <ligand>
        <name>(6R)-10-formyltetrahydrofolate</name>
        <dbReference type="ChEBI" id="CHEBI:195366"/>
    </ligand>
</feature>
<reference evidence="8 9" key="1">
    <citation type="submission" date="2023-07" db="EMBL/GenBank/DDBJ databases">
        <title>The novel representative of Negativicutes class, Anaeroselena agilis gen. nov. sp. nov.</title>
        <authorList>
            <person name="Prokofeva M.I."/>
            <person name="Elcheninov A.G."/>
            <person name="Klyukina A."/>
            <person name="Kublanov I.V."/>
            <person name="Frolov E.N."/>
            <person name="Podosokorskaya O.A."/>
        </authorList>
    </citation>
    <scope>NUCLEOTIDE SEQUENCE [LARGE SCALE GENOMIC DNA]</scope>
    <source>
        <strain evidence="8 9">4137-cl</strain>
    </source>
</reference>
<comment type="caution">
    <text evidence="8">The sequence shown here is derived from an EMBL/GenBank/DDBJ whole genome shotgun (WGS) entry which is preliminary data.</text>
</comment>
<comment type="pathway">
    <text evidence="1 6">Purine metabolism; IMP biosynthesis via de novo pathway; N(2)-formyl-N(1)-(5-phospho-D-ribosyl)glycinamide from N(1)-(5-phospho-D-ribosyl)glycinamide (10-formyl THF route): step 1/1.</text>
</comment>
<comment type="similarity">
    <text evidence="4 6">Belongs to the GART family.</text>
</comment>
<comment type="catalytic activity">
    <reaction evidence="5 6">
        <text>N(1)-(5-phospho-beta-D-ribosyl)glycinamide + (6R)-10-formyltetrahydrofolate = N(2)-formyl-N(1)-(5-phospho-beta-D-ribosyl)glycinamide + (6S)-5,6,7,8-tetrahydrofolate + H(+)</text>
        <dbReference type="Rhea" id="RHEA:15053"/>
        <dbReference type="ChEBI" id="CHEBI:15378"/>
        <dbReference type="ChEBI" id="CHEBI:57453"/>
        <dbReference type="ChEBI" id="CHEBI:143788"/>
        <dbReference type="ChEBI" id="CHEBI:147286"/>
        <dbReference type="ChEBI" id="CHEBI:195366"/>
        <dbReference type="EC" id="2.1.2.2"/>
    </reaction>
</comment>
<feature type="binding site" evidence="6">
    <location>
        <position position="67"/>
    </location>
    <ligand>
        <name>(6R)-10-formyltetrahydrofolate</name>
        <dbReference type="ChEBI" id="CHEBI:195366"/>
    </ligand>
</feature>
<evidence type="ECO:0000313" key="8">
    <source>
        <dbReference type="EMBL" id="MDT8900185.1"/>
    </source>
</evidence>
<feature type="binding site" evidence="6">
    <location>
        <begin position="14"/>
        <end position="16"/>
    </location>
    <ligand>
        <name>N(1)-(5-phospho-beta-D-ribosyl)glycinamide</name>
        <dbReference type="ChEBI" id="CHEBI:143788"/>
    </ligand>
</feature>
<dbReference type="HAMAP" id="MF_01930">
    <property type="entry name" value="PurN"/>
    <property type="match status" value="1"/>
</dbReference>
<dbReference type="InterPro" id="IPR036477">
    <property type="entry name" value="Formyl_transf_N_sf"/>
</dbReference>
<name>A0ABU3NTP4_9FIRM</name>
<evidence type="ECO:0000256" key="4">
    <source>
        <dbReference type="ARBA" id="ARBA00038440"/>
    </source>
</evidence>
<dbReference type="InterPro" id="IPR001555">
    <property type="entry name" value="GART_AS"/>
</dbReference>
<dbReference type="InterPro" id="IPR004607">
    <property type="entry name" value="GART"/>
</dbReference>
<evidence type="ECO:0000256" key="5">
    <source>
        <dbReference type="ARBA" id="ARBA00047664"/>
    </source>
</evidence>
<dbReference type="Proteomes" id="UP001254848">
    <property type="component" value="Unassembled WGS sequence"/>
</dbReference>
<dbReference type="NCBIfam" id="TIGR00639">
    <property type="entry name" value="PurN"/>
    <property type="match status" value="1"/>
</dbReference>
<dbReference type="PANTHER" id="PTHR43369:SF2">
    <property type="entry name" value="PHOSPHORIBOSYLGLYCINAMIDE FORMYLTRANSFERASE"/>
    <property type="match status" value="1"/>
</dbReference>
<accession>A0ABU3NTP4</accession>
<feature type="binding site" evidence="6">
    <location>
        <position position="109"/>
    </location>
    <ligand>
        <name>(6R)-10-formyltetrahydrofolate</name>
        <dbReference type="ChEBI" id="CHEBI:195366"/>
    </ligand>
</feature>
<evidence type="ECO:0000256" key="3">
    <source>
        <dbReference type="ARBA" id="ARBA00022755"/>
    </source>
</evidence>
<gene>
    <name evidence="6 8" type="primary">purN</name>
    <name evidence="8" type="ORF">Q4T40_02900</name>
</gene>
<feature type="active site" description="Proton donor" evidence="6">
    <location>
        <position position="111"/>
    </location>
</feature>
<dbReference type="PROSITE" id="PS00373">
    <property type="entry name" value="GART"/>
    <property type="match status" value="1"/>
</dbReference>
<dbReference type="InterPro" id="IPR002376">
    <property type="entry name" value="Formyl_transf_N"/>
</dbReference>
<evidence type="ECO:0000313" key="9">
    <source>
        <dbReference type="Proteomes" id="UP001254848"/>
    </source>
</evidence>
<dbReference type="GO" id="GO:0004644">
    <property type="term" value="F:phosphoribosylglycinamide formyltransferase activity"/>
    <property type="evidence" value="ECO:0007669"/>
    <property type="project" value="UniProtKB-EC"/>
</dbReference>
<dbReference type="EMBL" id="JAUOZS010000001">
    <property type="protein sequence ID" value="MDT8900185.1"/>
    <property type="molecule type" value="Genomic_DNA"/>
</dbReference>
<evidence type="ECO:0000259" key="7">
    <source>
        <dbReference type="Pfam" id="PF00551"/>
    </source>
</evidence>
<dbReference type="CDD" id="cd08645">
    <property type="entry name" value="FMT_core_GART"/>
    <property type="match status" value="1"/>
</dbReference>